<dbReference type="GO" id="GO:0003677">
    <property type="term" value="F:DNA binding"/>
    <property type="evidence" value="ECO:0007669"/>
    <property type="project" value="InterPro"/>
</dbReference>
<reference evidence="1 2" key="1">
    <citation type="submission" date="2015-10" db="EMBL/GenBank/DDBJ databases">
        <authorList>
            <person name="Gilbert D.G."/>
        </authorList>
    </citation>
    <scope>NUCLEOTIDE SEQUENCE [LARGE SCALE GENOMIC DNA]</scope>
    <source>
        <strain evidence="1">COMA1</strain>
    </source>
</reference>
<name>A0A0S4LSB8_9BACT</name>
<dbReference type="Pfam" id="PF02452">
    <property type="entry name" value="PemK_toxin"/>
    <property type="match status" value="1"/>
</dbReference>
<evidence type="ECO:0000313" key="2">
    <source>
        <dbReference type="Proteomes" id="UP000199032"/>
    </source>
</evidence>
<organism evidence="1 2">
    <name type="scientific">Candidatus Nitrospira nitrosa</name>
    <dbReference type="NCBI Taxonomy" id="1742972"/>
    <lineage>
        <taxon>Bacteria</taxon>
        <taxon>Pseudomonadati</taxon>
        <taxon>Nitrospirota</taxon>
        <taxon>Nitrospiria</taxon>
        <taxon>Nitrospirales</taxon>
        <taxon>Nitrospiraceae</taxon>
        <taxon>Nitrospira</taxon>
    </lineage>
</organism>
<keyword evidence="2" id="KW-1185">Reference proteome</keyword>
<dbReference type="AlphaFoldDB" id="A0A0S4LSB8"/>
<dbReference type="STRING" id="1742972.COMA1_80102"/>
<evidence type="ECO:0008006" key="3">
    <source>
        <dbReference type="Google" id="ProtNLM"/>
    </source>
</evidence>
<dbReference type="EMBL" id="CZQA01000014">
    <property type="protein sequence ID" value="CUS39597.1"/>
    <property type="molecule type" value="Genomic_DNA"/>
</dbReference>
<dbReference type="InterPro" id="IPR003477">
    <property type="entry name" value="PemK-like"/>
</dbReference>
<evidence type="ECO:0000313" key="1">
    <source>
        <dbReference type="EMBL" id="CUS39597.1"/>
    </source>
</evidence>
<sequence length="112" mass="12066">MACKPGDLVLIPFPYSDLQSAKKRPVMVLTPSDRHADFIGLAITPVAQPNHAMPIVATDLVEGALPKACWIRFDKVFTLSESSIVKTFGALSPQTIQAVLQGLCSVVGYARK</sequence>
<protein>
    <recommendedName>
        <fullName evidence="3">Transcriptional modulator of MazE/toxin, MazF</fullName>
    </recommendedName>
</protein>
<dbReference type="RefSeq" id="WP_176698211.1">
    <property type="nucleotide sequence ID" value="NZ_CZQA01000014.1"/>
</dbReference>
<gene>
    <name evidence="1" type="ORF">COMA1_80102</name>
</gene>
<dbReference type="SUPFAM" id="SSF50118">
    <property type="entry name" value="Cell growth inhibitor/plasmid maintenance toxic component"/>
    <property type="match status" value="1"/>
</dbReference>
<dbReference type="InterPro" id="IPR011067">
    <property type="entry name" value="Plasmid_toxin/cell-grow_inhib"/>
</dbReference>
<dbReference type="Gene3D" id="2.30.30.110">
    <property type="match status" value="1"/>
</dbReference>
<dbReference type="Proteomes" id="UP000199032">
    <property type="component" value="Unassembled WGS sequence"/>
</dbReference>
<proteinExistence type="predicted"/>
<accession>A0A0S4LSB8</accession>